<gene>
    <name evidence="1" type="ORF">PISMIDRAFT_15770</name>
</gene>
<evidence type="ECO:0000313" key="1">
    <source>
        <dbReference type="EMBL" id="KIK16508.1"/>
    </source>
</evidence>
<reference evidence="2" key="2">
    <citation type="submission" date="2015-01" db="EMBL/GenBank/DDBJ databases">
        <title>Evolutionary Origins and Diversification of the Mycorrhizal Mutualists.</title>
        <authorList>
            <consortium name="DOE Joint Genome Institute"/>
            <consortium name="Mycorrhizal Genomics Consortium"/>
            <person name="Kohler A."/>
            <person name="Kuo A."/>
            <person name="Nagy L.G."/>
            <person name="Floudas D."/>
            <person name="Copeland A."/>
            <person name="Barry K.W."/>
            <person name="Cichocki N."/>
            <person name="Veneault-Fourrey C."/>
            <person name="LaButti K."/>
            <person name="Lindquist E.A."/>
            <person name="Lipzen A."/>
            <person name="Lundell T."/>
            <person name="Morin E."/>
            <person name="Murat C."/>
            <person name="Riley R."/>
            <person name="Ohm R."/>
            <person name="Sun H."/>
            <person name="Tunlid A."/>
            <person name="Henrissat B."/>
            <person name="Grigoriev I.V."/>
            <person name="Hibbett D.S."/>
            <person name="Martin F."/>
        </authorList>
    </citation>
    <scope>NUCLEOTIDE SEQUENCE [LARGE SCALE GENOMIC DNA]</scope>
    <source>
        <strain evidence="2">441</strain>
    </source>
</reference>
<dbReference type="AlphaFoldDB" id="A0A0C9Z9F4"/>
<organism evidence="1 2">
    <name type="scientific">Pisolithus microcarpus 441</name>
    <dbReference type="NCBI Taxonomy" id="765257"/>
    <lineage>
        <taxon>Eukaryota</taxon>
        <taxon>Fungi</taxon>
        <taxon>Dikarya</taxon>
        <taxon>Basidiomycota</taxon>
        <taxon>Agaricomycotina</taxon>
        <taxon>Agaricomycetes</taxon>
        <taxon>Agaricomycetidae</taxon>
        <taxon>Boletales</taxon>
        <taxon>Sclerodermatineae</taxon>
        <taxon>Pisolithaceae</taxon>
        <taxon>Pisolithus</taxon>
    </lineage>
</organism>
<accession>A0A0C9Z9F4</accession>
<dbReference type="Proteomes" id="UP000054018">
    <property type="component" value="Unassembled WGS sequence"/>
</dbReference>
<protein>
    <submittedName>
        <fullName evidence="1">Uncharacterized protein</fullName>
    </submittedName>
</protein>
<proteinExistence type="predicted"/>
<keyword evidence="2" id="KW-1185">Reference proteome</keyword>
<name>A0A0C9Z9F4_9AGAM</name>
<dbReference type="HOGENOM" id="CLU_1865910_0_0_1"/>
<dbReference type="STRING" id="765257.A0A0C9Z9F4"/>
<evidence type="ECO:0000313" key="2">
    <source>
        <dbReference type="Proteomes" id="UP000054018"/>
    </source>
</evidence>
<dbReference type="OrthoDB" id="2688393at2759"/>
<reference evidence="1 2" key="1">
    <citation type="submission" date="2014-04" db="EMBL/GenBank/DDBJ databases">
        <authorList>
            <consortium name="DOE Joint Genome Institute"/>
            <person name="Kuo A."/>
            <person name="Kohler A."/>
            <person name="Costa M.D."/>
            <person name="Nagy L.G."/>
            <person name="Floudas D."/>
            <person name="Copeland A."/>
            <person name="Barry K.W."/>
            <person name="Cichocki N."/>
            <person name="Veneault-Fourrey C."/>
            <person name="LaButti K."/>
            <person name="Lindquist E.A."/>
            <person name="Lipzen A."/>
            <person name="Lundell T."/>
            <person name="Morin E."/>
            <person name="Murat C."/>
            <person name="Sun H."/>
            <person name="Tunlid A."/>
            <person name="Henrissat B."/>
            <person name="Grigoriev I.V."/>
            <person name="Hibbett D.S."/>
            <person name="Martin F."/>
            <person name="Nordberg H.P."/>
            <person name="Cantor M.N."/>
            <person name="Hua S.X."/>
        </authorList>
    </citation>
    <scope>NUCLEOTIDE SEQUENCE [LARGE SCALE GENOMIC DNA]</scope>
    <source>
        <strain evidence="1 2">441</strain>
    </source>
</reference>
<dbReference type="EMBL" id="KN833855">
    <property type="protein sequence ID" value="KIK16508.1"/>
    <property type="molecule type" value="Genomic_DNA"/>
</dbReference>
<sequence>MLIDGLADEVFDIKMETQSHEPVMELYSGASANYRRGYTFMDTFNADPFSSECQHNLFYPFSSGAEWKFALWLTNSGLSMAAIDECLSLDVIKSQRFSFKTAKALWKLIELLPSGPRWKYQSVKTKSPTQHALQVFY</sequence>